<evidence type="ECO:0000256" key="3">
    <source>
        <dbReference type="ARBA" id="ARBA00022692"/>
    </source>
</evidence>
<dbReference type="InterPro" id="IPR025857">
    <property type="entry name" value="MacB_PCD"/>
</dbReference>
<dbReference type="EMBL" id="JAGSPD010000009">
    <property type="protein sequence ID" value="MBV7269940.1"/>
    <property type="molecule type" value="Genomic_DNA"/>
</dbReference>
<name>A0A9X1F9S7_9FLAO</name>
<comment type="caution">
    <text evidence="9">The sequence shown here is derived from an EMBL/GenBank/DDBJ whole genome shotgun (WGS) entry which is preliminary data.</text>
</comment>
<dbReference type="AlphaFoldDB" id="A0A9X1F9S7"/>
<comment type="subcellular location">
    <subcellularLocation>
        <location evidence="1">Cell membrane</location>
        <topology evidence="1">Multi-pass membrane protein</topology>
    </subcellularLocation>
</comment>
<keyword evidence="3 6" id="KW-0812">Transmembrane</keyword>
<dbReference type="GO" id="GO:0005886">
    <property type="term" value="C:plasma membrane"/>
    <property type="evidence" value="ECO:0007669"/>
    <property type="project" value="UniProtKB-SubCell"/>
</dbReference>
<dbReference type="PANTHER" id="PTHR30572:SF18">
    <property type="entry name" value="ABC-TYPE MACROLIDE FAMILY EXPORT SYSTEM PERMEASE COMPONENT 2"/>
    <property type="match status" value="1"/>
</dbReference>
<dbReference type="RefSeq" id="WP_218546837.1">
    <property type="nucleotide sequence ID" value="NZ_JAGSPD010000009.1"/>
</dbReference>
<protein>
    <submittedName>
        <fullName evidence="9">ABC transporter permease</fullName>
    </submittedName>
</protein>
<gene>
    <name evidence="9" type="ORF">KCG49_12145</name>
</gene>
<dbReference type="Pfam" id="PF02687">
    <property type="entry name" value="FtsX"/>
    <property type="match status" value="2"/>
</dbReference>
<evidence type="ECO:0000259" key="8">
    <source>
        <dbReference type="Pfam" id="PF12704"/>
    </source>
</evidence>
<feature type="transmembrane region" description="Helical" evidence="6">
    <location>
        <begin position="281"/>
        <end position="301"/>
    </location>
</feature>
<sequence>MIKNYFKIALRSLKKNKLYTGINIFGLSIGLSACVLISLYISSELTYDSFHKNSDRIVRATMEYKLSGEVNTAAVTGTKVGPELTRKIPGIDDYVRTYISSGTVKNGDKVFAEDRILFADPSFFKMFSFNLLQGDASSVLDASNKIVLTESMAKKYFGTDNPIGKIIHAFDEDFVVSGVCKDTPKNSQIKFDFVTQFLNLNNNVKREQWWSANWITYFLLKKSVDINDIEEQIDEYMLTDLVKKEARLDDGDYLKFHLEPLLDVHLKSDLAGFEPNGNITYIYVFIIITVLILLIAIANYTNLATAQSTTRSGEIGVRKVMGATKKQVFFQFISEATTVTIISTLIALGISILLIPYFNAITGQSFTRLELIQPLPILLLLIFCVVVSALAGLYPALVLSNAKVISILKNGFGSTNRNGSLKKALIVGQFAISVFLIIFTLIIVQQMDYVQSKDLGYNKDHVIVLPIRGDMLNNFQSLKEAFQQVESVTSVTASYETPEFVEWSDGIVAVDENGEHDVSVKAMPVDLDFVKTMGMKLVAGRDFIQTDFALMDTINSDNRDYREPYLINETLAKRIGWKPDEAIGRTISKRVDGPVFGVVEDFHFSSLHEPIGPLLIFLGRNYSRNFMVRIAGDDIQGTLHRIESAWSERVSAIPFDYHFLDEDYNALYESERRSSILFTVAAGLSVLLACLGLFGLVAFSVVQRTKEIGIRKVLGANLGNIMLLISKNFLVLVIIAVVIASPFAYWVSKNWLQNFTYRIEPQFYIFIIAGILTVVITLVTVSYHSLRAAIANPVESLRTE</sequence>
<keyword evidence="2" id="KW-1003">Cell membrane</keyword>
<dbReference type="InterPro" id="IPR050250">
    <property type="entry name" value="Macrolide_Exporter_MacB"/>
</dbReference>
<evidence type="ECO:0000256" key="6">
    <source>
        <dbReference type="SAM" id="Phobius"/>
    </source>
</evidence>
<feature type="transmembrane region" description="Helical" evidence="6">
    <location>
        <begin position="375"/>
        <end position="399"/>
    </location>
</feature>
<evidence type="ECO:0000256" key="4">
    <source>
        <dbReference type="ARBA" id="ARBA00022989"/>
    </source>
</evidence>
<evidence type="ECO:0000256" key="5">
    <source>
        <dbReference type="ARBA" id="ARBA00023136"/>
    </source>
</evidence>
<feature type="transmembrane region" description="Helical" evidence="6">
    <location>
        <begin position="729"/>
        <end position="748"/>
    </location>
</feature>
<dbReference type="GO" id="GO:0022857">
    <property type="term" value="F:transmembrane transporter activity"/>
    <property type="evidence" value="ECO:0007669"/>
    <property type="project" value="TreeGrafter"/>
</dbReference>
<evidence type="ECO:0000259" key="7">
    <source>
        <dbReference type="Pfam" id="PF02687"/>
    </source>
</evidence>
<accession>A0A9X1F9S7</accession>
<proteinExistence type="predicted"/>
<evidence type="ECO:0000256" key="2">
    <source>
        <dbReference type="ARBA" id="ARBA00022475"/>
    </source>
</evidence>
<feature type="domain" description="ABC3 transporter permease C-terminal" evidence="7">
    <location>
        <begin position="680"/>
        <end position="793"/>
    </location>
</feature>
<feature type="transmembrane region" description="Helical" evidence="6">
    <location>
        <begin position="328"/>
        <end position="355"/>
    </location>
</feature>
<dbReference type="InterPro" id="IPR003838">
    <property type="entry name" value="ABC3_permease_C"/>
</dbReference>
<evidence type="ECO:0000313" key="9">
    <source>
        <dbReference type="EMBL" id="MBV7269940.1"/>
    </source>
</evidence>
<feature type="transmembrane region" description="Helical" evidence="6">
    <location>
        <begin position="21"/>
        <end position="41"/>
    </location>
</feature>
<evidence type="ECO:0000256" key="1">
    <source>
        <dbReference type="ARBA" id="ARBA00004651"/>
    </source>
</evidence>
<dbReference type="PANTHER" id="PTHR30572">
    <property type="entry name" value="MEMBRANE COMPONENT OF TRANSPORTER-RELATED"/>
    <property type="match status" value="1"/>
</dbReference>
<dbReference type="PROSITE" id="PS51257">
    <property type="entry name" value="PROKAR_LIPOPROTEIN"/>
    <property type="match status" value="1"/>
</dbReference>
<keyword evidence="10" id="KW-1185">Reference proteome</keyword>
<keyword evidence="5 6" id="KW-0472">Membrane</keyword>
<organism evidence="9 10">
    <name type="scientific">Winogradskyella luteola</name>
    <dbReference type="NCBI Taxonomy" id="2828330"/>
    <lineage>
        <taxon>Bacteria</taxon>
        <taxon>Pseudomonadati</taxon>
        <taxon>Bacteroidota</taxon>
        <taxon>Flavobacteriia</taxon>
        <taxon>Flavobacteriales</taxon>
        <taxon>Flavobacteriaceae</taxon>
        <taxon>Winogradskyella</taxon>
    </lineage>
</organism>
<dbReference type="Proteomes" id="UP001138894">
    <property type="component" value="Unassembled WGS sequence"/>
</dbReference>
<dbReference type="Pfam" id="PF12704">
    <property type="entry name" value="MacB_PCD"/>
    <property type="match status" value="1"/>
</dbReference>
<keyword evidence="4 6" id="KW-1133">Transmembrane helix</keyword>
<feature type="domain" description="MacB-like periplasmic core" evidence="8">
    <location>
        <begin position="20"/>
        <end position="235"/>
    </location>
</feature>
<feature type="transmembrane region" description="Helical" evidence="6">
    <location>
        <begin position="763"/>
        <end position="783"/>
    </location>
</feature>
<feature type="transmembrane region" description="Helical" evidence="6">
    <location>
        <begin position="424"/>
        <end position="444"/>
    </location>
</feature>
<feature type="transmembrane region" description="Helical" evidence="6">
    <location>
        <begin position="676"/>
        <end position="702"/>
    </location>
</feature>
<reference evidence="9" key="1">
    <citation type="submission" date="2021-04" db="EMBL/GenBank/DDBJ databases">
        <authorList>
            <person name="Pira H."/>
            <person name="Risdian C."/>
            <person name="Wink J."/>
        </authorList>
    </citation>
    <scope>NUCLEOTIDE SEQUENCE</scope>
    <source>
        <strain evidence="9">WHY3</strain>
    </source>
</reference>
<evidence type="ECO:0000313" key="10">
    <source>
        <dbReference type="Proteomes" id="UP001138894"/>
    </source>
</evidence>
<feature type="domain" description="ABC3 transporter permease C-terminal" evidence="7">
    <location>
        <begin position="286"/>
        <end position="402"/>
    </location>
</feature>